<dbReference type="SUPFAM" id="SSF56672">
    <property type="entry name" value="DNA/RNA polymerases"/>
    <property type="match status" value="1"/>
</dbReference>
<organism evidence="7 8">
    <name type="scientific">Tanacetum coccineum</name>
    <dbReference type="NCBI Taxonomy" id="301880"/>
    <lineage>
        <taxon>Eukaryota</taxon>
        <taxon>Viridiplantae</taxon>
        <taxon>Streptophyta</taxon>
        <taxon>Embryophyta</taxon>
        <taxon>Tracheophyta</taxon>
        <taxon>Spermatophyta</taxon>
        <taxon>Magnoliopsida</taxon>
        <taxon>eudicotyledons</taxon>
        <taxon>Gunneridae</taxon>
        <taxon>Pentapetalae</taxon>
        <taxon>asterids</taxon>
        <taxon>campanulids</taxon>
        <taxon>Asterales</taxon>
        <taxon>Asteraceae</taxon>
        <taxon>Asteroideae</taxon>
        <taxon>Anthemideae</taxon>
        <taxon>Anthemidinae</taxon>
        <taxon>Tanacetum</taxon>
    </lineage>
</organism>
<dbReference type="InterPro" id="IPR013103">
    <property type="entry name" value="RVT_2"/>
</dbReference>
<dbReference type="InterPro" id="IPR043502">
    <property type="entry name" value="DNA/RNA_pol_sf"/>
</dbReference>
<reference evidence="7" key="2">
    <citation type="submission" date="2022-01" db="EMBL/GenBank/DDBJ databases">
        <authorList>
            <person name="Yamashiro T."/>
            <person name="Shiraishi A."/>
            <person name="Satake H."/>
            <person name="Nakayama K."/>
        </authorList>
    </citation>
    <scope>NUCLEOTIDE SEQUENCE</scope>
</reference>
<dbReference type="InterPro" id="IPR012337">
    <property type="entry name" value="RNaseH-like_sf"/>
</dbReference>
<name>A0ABQ4XA26_9ASTR</name>
<proteinExistence type="predicted"/>
<feature type="region of interest" description="Disordered" evidence="5">
    <location>
        <begin position="1235"/>
        <end position="1269"/>
    </location>
</feature>
<keyword evidence="2" id="KW-0479">Metal-binding</keyword>
<keyword evidence="4" id="KW-0378">Hydrolase</keyword>
<dbReference type="InterPro" id="IPR054722">
    <property type="entry name" value="PolX-like_BBD"/>
</dbReference>
<evidence type="ECO:0000256" key="4">
    <source>
        <dbReference type="ARBA" id="ARBA00022801"/>
    </source>
</evidence>
<sequence>MALMAFSDSEFNKSEFDLANYKRGLAFVEEQLVFYKKNEIENLKKEKGSNKIKIDNFENAFKSLEKLIGSQITDNSRKGLVFESYNVVAPPPTGLFAPPTIDLSNSGLKEFQQPEFEGSGLKINKSVSCDPQVALKDTGIFDCGCSRHMNGNKFYLTDYQYYNGGFVAFAGSSKGGKITGKGKIRTGKLDFEDVYFVKELKFNLFSVSQMCDGKNNVLFTESECLILSPEFKLPDESQVMLKIPRKDNIYSFDLKNVVLSKVITDDYSRFSWVFFLAKKDETCGILKDFITRIENQLDHKVKIIRCDNGTEFKNYDMNQFCGIKGIKREFSNVRTLQQNGVAERKNRTLIEAARTMLADSLLPITFWAEAVNTACYVQNRVLVTKPHNKTPYELLIGRTPIISFMRPFGCPFTILNTLDYLGKFDGKADEGFLVGYSINRKAFKVLNSRTRKVEENLHVNFLENKPNVARIGPTWLFDIDSLTNSMNYQPVSAGNRTNGYAGSETNSDARQAGKEKMPDQEYILLPLLHTSSYFPSSSKEAKPNDDVGKEATEQPSCVEGDKTDDLGSLDQQVKFGDDAENINSTNSINTASPTVNTAGDKNEYFQSTFDKVVISTQITVNAASSSFDYQDARIFYDAYNDRDEGAEADYNNLETVIAVSPIPSTRANKDHPKDQIIGEVHSAVQTRKMIKQTEAGLITFINKQRRTNHKDFHNCLFACFLSQMEPNKTLVDLPYGKKAISTKWVFRNKVRLVAQGHRQEEGIDYDEVFAPVARIEAIRLFLAYASFMGFTVYQMDVKSAFLYGTIEEKVYVSQPPGFVDPEFPERVYKVKKALYGLHQAPRAWYETLSTYLMENGFRRETIDKTLFIKKIKNDILLVQVYVDDIIFGSTKESLSTEFEKLMHKRFQMSSMEELTFFLGLQVEQRKDGIFLSQDKYVGDILQKFGFSSVKSASTPMETHKPLSKDADGTDVYVHLYRSMIGSLMYLTSSRPDIMFAVCACSRFQVQPKASHLHAVKRIFRYLKGQPTLGLWYPKDSPLDLIAYSDSDYAGASLDRKSTIGGCRFLDLLTKGFEAGRHVKRGRDTKIPQSSSPPVKVGDEAVHKELGDRMERAATTASSLEAEQDSEQFWQTAALSTTKDGVRGITATIDRKVKVFVSEASIKRHLKLEDSEGLKTLTTAKKFKQLALLRMILPHKRTFPTPTLTQKLFSNMKRASRGYSGVDISLFPTMLIAPESSPSRITSSPSLSPQTHPSTSQPPSTPPSNQTTPVTKEAALMPHKSPLQSVHSLRRDEGSLSLNELTDLCTSLSKKVESLESELKQTKQTYNAALTKLIKKVKKLEQTIKKSQDRRRTKVVISDDEEAEEDLSNQERNQGRFDDTQISDQPEEQLGIFSASTALVDAARRRRSVENVQTYIKRRREVSTGSGGVSTADINTASELDSTASVKAKDKGKAIMQEFEHPKKIKKRVQVQMSVDEELAKKVFEEEQARLKAEQEQERIDFKTALELQKQLDEREEVADKVDEAHDIDWSDLAILRFEEKIGQQDNVIAEQAMKESSRTARGRRNKSLTRKRARETLSEESAKKQKLEDDTEKEELQAYLNIVPEDESLDVEALATKYPIVDWETQILANGEFYYQIKRADASVKHYKIFSAMLYDFDRQNVLELYILVKKRFQTARPGGYDI</sequence>
<feature type="region of interest" description="Disordered" evidence="5">
    <location>
        <begin position="1549"/>
        <end position="1590"/>
    </location>
</feature>
<feature type="compositionally biased region" description="Acidic residues" evidence="5">
    <location>
        <begin position="1357"/>
        <end position="1367"/>
    </location>
</feature>
<comment type="caution">
    <text evidence="7">The sequence shown here is derived from an EMBL/GenBank/DDBJ whole genome shotgun (WGS) entry which is preliminary data.</text>
</comment>
<dbReference type="Pfam" id="PF07727">
    <property type="entry name" value="RVT_2"/>
    <property type="match status" value="1"/>
</dbReference>
<feature type="compositionally biased region" description="Polar residues" evidence="5">
    <location>
        <begin position="493"/>
        <end position="509"/>
    </location>
</feature>
<keyword evidence="3" id="KW-0064">Aspartyl protease</keyword>
<dbReference type="Pfam" id="PF22936">
    <property type="entry name" value="Pol_BBD"/>
    <property type="match status" value="1"/>
</dbReference>
<dbReference type="PROSITE" id="PS50994">
    <property type="entry name" value="INTEGRASE"/>
    <property type="match status" value="1"/>
</dbReference>
<feature type="region of interest" description="Disordered" evidence="5">
    <location>
        <begin position="1343"/>
        <end position="1387"/>
    </location>
</feature>
<feature type="compositionally biased region" description="Low complexity" evidence="5">
    <location>
        <begin position="581"/>
        <end position="590"/>
    </location>
</feature>
<accession>A0ABQ4XA26</accession>
<gene>
    <name evidence="7" type="ORF">Tco_0656652</name>
</gene>
<evidence type="ECO:0000313" key="7">
    <source>
        <dbReference type="EMBL" id="GJS61868.1"/>
    </source>
</evidence>
<dbReference type="InterPro" id="IPR001584">
    <property type="entry name" value="Integrase_cat-core"/>
</dbReference>
<dbReference type="Gene3D" id="3.30.420.10">
    <property type="entry name" value="Ribonuclease H-like superfamily/Ribonuclease H"/>
    <property type="match status" value="1"/>
</dbReference>
<evidence type="ECO:0000256" key="2">
    <source>
        <dbReference type="ARBA" id="ARBA00022723"/>
    </source>
</evidence>
<feature type="compositionally biased region" description="Basic and acidic residues" evidence="5">
    <location>
        <begin position="1574"/>
        <end position="1588"/>
    </location>
</feature>
<evidence type="ECO:0000256" key="1">
    <source>
        <dbReference type="ARBA" id="ARBA00022670"/>
    </source>
</evidence>
<feature type="compositionally biased region" description="Low complexity" evidence="5">
    <location>
        <begin position="1235"/>
        <end position="1268"/>
    </location>
</feature>
<feature type="compositionally biased region" description="Basic residues" evidence="5">
    <location>
        <begin position="1560"/>
        <end position="1573"/>
    </location>
</feature>
<evidence type="ECO:0000256" key="5">
    <source>
        <dbReference type="SAM" id="MobiDB-lite"/>
    </source>
</evidence>
<dbReference type="InterPro" id="IPR057670">
    <property type="entry name" value="SH3_retrovirus"/>
</dbReference>
<evidence type="ECO:0000256" key="3">
    <source>
        <dbReference type="ARBA" id="ARBA00022750"/>
    </source>
</evidence>
<keyword evidence="1" id="KW-0645">Protease</keyword>
<reference evidence="7" key="1">
    <citation type="journal article" date="2022" name="Int. J. Mol. Sci.">
        <title>Draft Genome of Tanacetum Coccineum: Genomic Comparison of Closely Related Tanacetum-Family Plants.</title>
        <authorList>
            <person name="Yamashiro T."/>
            <person name="Shiraishi A."/>
            <person name="Nakayama K."/>
            <person name="Satake H."/>
        </authorList>
    </citation>
    <scope>NUCLEOTIDE SEQUENCE</scope>
</reference>
<feature type="compositionally biased region" description="Basic and acidic residues" evidence="5">
    <location>
        <begin position="539"/>
        <end position="552"/>
    </location>
</feature>
<dbReference type="PANTHER" id="PTHR42648">
    <property type="entry name" value="TRANSPOSASE, PUTATIVE-RELATED"/>
    <property type="match status" value="1"/>
</dbReference>
<dbReference type="EMBL" id="BQNB010009321">
    <property type="protein sequence ID" value="GJS61868.1"/>
    <property type="molecule type" value="Genomic_DNA"/>
</dbReference>
<protein>
    <submittedName>
        <fullName evidence="7">Ribonuclease H-like domain-containing protein</fullName>
    </submittedName>
</protein>
<feature type="domain" description="Integrase catalytic" evidence="6">
    <location>
        <begin position="225"/>
        <end position="399"/>
    </location>
</feature>
<dbReference type="PANTHER" id="PTHR42648:SF32">
    <property type="entry name" value="RIBONUCLEASE H-LIKE DOMAIN, GAG-PRE-INTEGRASE DOMAIN PROTEIN-RELATED"/>
    <property type="match status" value="1"/>
</dbReference>
<dbReference type="InterPro" id="IPR039537">
    <property type="entry name" value="Retrotran_Ty1/copia-like"/>
</dbReference>
<dbReference type="Pfam" id="PF25597">
    <property type="entry name" value="SH3_retrovirus"/>
    <property type="match status" value="1"/>
</dbReference>
<feature type="region of interest" description="Disordered" evidence="5">
    <location>
        <begin position="493"/>
        <end position="516"/>
    </location>
</feature>
<dbReference type="Proteomes" id="UP001151760">
    <property type="component" value="Unassembled WGS sequence"/>
</dbReference>
<dbReference type="InterPro" id="IPR036397">
    <property type="entry name" value="RNaseH_sf"/>
</dbReference>
<evidence type="ECO:0000313" key="8">
    <source>
        <dbReference type="Proteomes" id="UP001151760"/>
    </source>
</evidence>
<keyword evidence="8" id="KW-1185">Reference proteome</keyword>
<dbReference type="SUPFAM" id="SSF53098">
    <property type="entry name" value="Ribonuclease H-like"/>
    <property type="match status" value="1"/>
</dbReference>
<feature type="region of interest" description="Disordered" evidence="5">
    <location>
        <begin position="534"/>
        <end position="598"/>
    </location>
</feature>
<evidence type="ECO:0000259" key="6">
    <source>
        <dbReference type="PROSITE" id="PS50994"/>
    </source>
</evidence>